<evidence type="ECO:0000313" key="1">
    <source>
        <dbReference type="EMBL" id="MEN3749909.1"/>
    </source>
</evidence>
<gene>
    <name evidence="1" type="ORF">TPR58_22240</name>
</gene>
<reference evidence="1 2" key="1">
    <citation type="submission" date="2024-05" db="EMBL/GenBank/DDBJ databases">
        <title>Sphingomonas sp. HF-S3 16S ribosomal RNA gene Genome sequencing and assembly.</title>
        <authorList>
            <person name="Lee H."/>
        </authorList>
    </citation>
    <scope>NUCLEOTIDE SEQUENCE [LARGE SCALE GENOMIC DNA]</scope>
    <source>
        <strain evidence="1 2">HF-S3</strain>
    </source>
</reference>
<dbReference type="EMBL" id="JBDIZK010000020">
    <property type="protein sequence ID" value="MEN3749909.1"/>
    <property type="molecule type" value="Genomic_DNA"/>
</dbReference>
<dbReference type="Proteomes" id="UP001427805">
    <property type="component" value="Unassembled WGS sequence"/>
</dbReference>
<dbReference type="RefSeq" id="WP_346248958.1">
    <property type="nucleotide sequence ID" value="NZ_JBDIZK010000020.1"/>
</dbReference>
<protein>
    <submittedName>
        <fullName evidence="1">Uncharacterized protein</fullName>
    </submittedName>
</protein>
<comment type="caution">
    <text evidence="1">The sequence shown here is derived from an EMBL/GenBank/DDBJ whole genome shotgun (WGS) entry which is preliminary data.</text>
</comment>
<evidence type="ECO:0000313" key="2">
    <source>
        <dbReference type="Proteomes" id="UP001427805"/>
    </source>
</evidence>
<accession>A0ABV0BEC5</accession>
<sequence>MRAIEVRWDDRDQLSFYTGCHGAENAPIHAALTRAEGLIPVAALVGGTGAAD</sequence>
<organism evidence="1 2">
    <name type="scientific">Sphingomonas rustica</name>
    <dbReference type="NCBI Taxonomy" id="3103142"/>
    <lineage>
        <taxon>Bacteria</taxon>
        <taxon>Pseudomonadati</taxon>
        <taxon>Pseudomonadota</taxon>
        <taxon>Alphaproteobacteria</taxon>
        <taxon>Sphingomonadales</taxon>
        <taxon>Sphingomonadaceae</taxon>
        <taxon>Sphingomonas</taxon>
    </lineage>
</organism>
<proteinExistence type="predicted"/>
<keyword evidence="2" id="KW-1185">Reference proteome</keyword>
<name>A0ABV0BEC5_9SPHN</name>